<dbReference type="AlphaFoldDB" id="A0A410QA96"/>
<dbReference type="KEGG" id="spoa:EQM13_04715"/>
<dbReference type="CDD" id="cd03673">
    <property type="entry name" value="NUDIX_Ap6A_hydrolase"/>
    <property type="match status" value="1"/>
</dbReference>
<dbReference type="PANTHER" id="PTHR21340:SF0">
    <property type="entry name" value="BIS(5'-NUCLEOSYL)-TETRAPHOSPHATASE [ASYMMETRICAL]"/>
    <property type="match status" value="1"/>
</dbReference>
<dbReference type="EMBL" id="CP035282">
    <property type="protein sequence ID" value="QAT60932.1"/>
    <property type="molecule type" value="Genomic_DNA"/>
</dbReference>
<evidence type="ECO:0000313" key="3">
    <source>
        <dbReference type="EMBL" id="QAT60932.1"/>
    </source>
</evidence>
<reference evidence="4" key="1">
    <citation type="submission" date="2019-01" db="EMBL/GenBank/DDBJ databases">
        <title>Draft genomes of a novel of Sporanaerobacter strains.</title>
        <authorList>
            <person name="Ma S."/>
        </authorList>
    </citation>
    <scope>NUCLEOTIDE SEQUENCE [LARGE SCALE GENOMIC DNA]</scope>
    <source>
        <strain evidence="4">NJN-17</strain>
    </source>
</reference>
<dbReference type="RefSeq" id="WP_128752068.1">
    <property type="nucleotide sequence ID" value="NZ_CP035282.1"/>
</dbReference>
<sequence>MLQEISAGGVVVFSNTILLLKKFNGDWVLPKGRIEKSEKIGDTALREVFEEGGVKAQILKYIGKVSYKFSNVREDEIIYKTVHWYLMTTKSMECVPQKSEGFAEAAFVYMGRVPDIIKYKDERNIVLKAISLINV</sequence>
<accession>A0A410QA96</accession>
<gene>
    <name evidence="3" type="ORF">EQM13_04715</name>
</gene>
<feature type="domain" description="Nudix hydrolase" evidence="2">
    <location>
        <begin position="2"/>
        <end position="132"/>
    </location>
</feature>
<keyword evidence="1 3" id="KW-0378">Hydrolase</keyword>
<dbReference type="Gene3D" id="3.90.79.10">
    <property type="entry name" value="Nucleoside Triphosphate Pyrophosphohydrolase"/>
    <property type="match status" value="1"/>
</dbReference>
<dbReference type="PANTHER" id="PTHR21340">
    <property type="entry name" value="DIADENOSINE 5,5-P1,P4-TETRAPHOSPHATE PYROPHOSPHOHYDROLASE MUTT"/>
    <property type="match status" value="1"/>
</dbReference>
<dbReference type="InterPro" id="IPR000086">
    <property type="entry name" value="NUDIX_hydrolase_dom"/>
</dbReference>
<dbReference type="InterPro" id="IPR051325">
    <property type="entry name" value="Nudix_hydrolase_domain"/>
</dbReference>
<dbReference type="InterPro" id="IPR020084">
    <property type="entry name" value="NUDIX_hydrolase_CS"/>
</dbReference>
<evidence type="ECO:0000256" key="1">
    <source>
        <dbReference type="ARBA" id="ARBA00022801"/>
    </source>
</evidence>
<dbReference type="Pfam" id="PF00293">
    <property type="entry name" value="NUDIX"/>
    <property type="match status" value="1"/>
</dbReference>
<name>A0A410QA96_9FIRM</name>
<dbReference type="Proteomes" id="UP000287969">
    <property type="component" value="Chromosome"/>
</dbReference>
<dbReference type="GO" id="GO:0006167">
    <property type="term" value="P:AMP biosynthetic process"/>
    <property type="evidence" value="ECO:0007669"/>
    <property type="project" value="TreeGrafter"/>
</dbReference>
<dbReference type="PROSITE" id="PS00893">
    <property type="entry name" value="NUDIX_BOX"/>
    <property type="match status" value="1"/>
</dbReference>
<dbReference type="GO" id="GO:0004081">
    <property type="term" value="F:bis(5'-nucleosyl)-tetraphosphatase (asymmetrical) activity"/>
    <property type="evidence" value="ECO:0007669"/>
    <property type="project" value="TreeGrafter"/>
</dbReference>
<dbReference type="OrthoDB" id="9816289at2"/>
<dbReference type="GO" id="GO:0006754">
    <property type="term" value="P:ATP biosynthetic process"/>
    <property type="evidence" value="ECO:0007669"/>
    <property type="project" value="TreeGrafter"/>
</dbReference>
<keyword evidence="4" id="KW-1185">Reference proteome</keyword>
<evidence type="ECO:0000313" key="4">
    <source>
        <dbReference type="Proteomes" id="UP000287969"/>
    </source>
</evidence>
<dbReference type="PROSITE" id="PS51462">
    <property type="entry name" value="NUDIX"/>
    <property type="match status" value="1"/>
</dbReference>
<dbReference type="SUPFAM" id="SSF55811">
    <property type="entry name" value="Nudix"/>
    <property type="match status" value="1"/>
</dbReference>
<protein>
    <submittedName>
        <fullName evidence="3">NUDIX hydrolase</fullName>
    </submittedName>
</protein>
<proteinExistence type="predicted"/>
<evidence type="ECO:0000259" key="2">
    <source>
        <dbReference type="PROSITE" id="PS51462"/>
    </source>
</evidence>
<dbReference type="InterPro" id="IPR015797">
    <property type="entry name" value="NUDIX_hydrolase-like_dom_sf"/>
</dbReference>
<organism evidence="3 4">
    <name type="scientific">Acidilutibacter cellobiosedens</name>
    <dbReference type="NCBI Taxonomy" id="2507161"/>
    <lineage>
        <taxon>Bacteria</taxon>
        <taxon>Bacillati</taxon>
        <taxon>Bacillota</taxon>
        <taxon>Tissierellia</taxon>
        <taxon>Tissierellales</taxon>
        <taxon>Acidilutibacteraceae</taxon>
        <taxon>Acidilutibacter</taxon>
    </lineage>
</organism>